<name>A0ABQ2VZW2_9ACTN</name>
<evidence type="ECO:0000313" key="2">
    <source>
        <dbReference type="Proteomes" id="UP000660675"/>
    </source>
</evidence>
<sequence>MLVATLAVLRAALGDAERAYATVSDVSDPDARGPALAAVAGHLTGTPVLLDVTAEADDWTLTILCTLARALCPAPPAAHPLVGSMVHKALETDTWYRILPVLTHIAPGAADAVLGVAEQHRRGGWCGGVTRSAPSR</sequence>
<evidence type="ECO:0000313" key="1">
    <source>
        <dbReference type="EMBL" id="GGV86479.1"/>
    </source>
</evidence>
<keyword evidence="2" id="KW-1185">Reference proteome</keyword>
<dbReference type="EMBL" id="BMTF01000010">
    <property type="protein sequence ID" value="GGV86479.1"/>
    <property type="molecule type" value="Genomic_DNA"/>
</dbReference>
<proteinExistence type="predicted"/>
<protein>
    <submittedName>
        <fullName evidence="1">Uncharacterized protein</fullName>
    </submittedName>
</protein>
<accession>A0ABQ2VZW2</accession>
<reference evidence="2" key="1">
    <citation type="journal article" date="2019" name="Int. J. Syst. Evol. Microbiol.">
        <title>The Global Catalogue of Microorganisms (GCM) 10K type strain sequencing project: providing services to taxonomists for standard genome sequencing and annotation.</title>
        <authorList>
            <consortium name="The Broad Institute Genomics Platform"/>
            <consortium name="The Broad Institute Genome Sequencing Center for Infectious Disease"/>
            <person name="Wu L."/>
            <person name="Ma J."/>
        </authorList>
    </citation>
    <scope>NUCLEOTIDE SEQUENCE [LARGE SCALE GENOMIC DNA]</scope>
    <source>
        <strain evidence="2">JCM 4376</strain>
    </source>
</reference>
<comment type="caution">
    <text evidence="1">The sequence shown here is derived from an EMBL/GenBank/DDBJ whole genome shotgun (WGS) entry which is preliminary data.</text>
</comment>
<dbReference type="Proteomes" id="UP000660675">
    <property type="component" value="Unassembled WGS sequence"/>
</dbReference>
<organism evidence="1 2">
    <name type="scientific">Streptomyces gelaticus</name>
    <dbReference type="NCBI Taxonomy" id="285446"/>
    <lineage>
        <taxon>Bacteria</taxon>
        <taxon>Bacillati</taxon>
        <taxon>Actinomycetota</taxon>
        <taxon>Actinomycetes</taxon>
        <taxon>Kitasatosporales</taxon>
        <taxon>Streptomycetaceae</taxon>
        <taxon>Streptomyces</taxon>
    </lineage>
</organism>
<gene>
    <name evidence="1" type="ORF">GCM10015535_34700</name>
</gene>